<comment type="caution">
    <text evidence="2">The sequence shown here is derived from an EMBL/GenBank/DDBJ whole genome shotgun (WGS) entry which is preliminary data.</text>
</comment>
<dbReference type="SUPFAM" id="SSF48452">
    <property type="entry name" value="TPR-like"/>
    <property type="match status" value="1"/>
</dbReference>
<dbReference type="AlphaFoldDB" id="A0AA39ZUI9"/>
<dbReference type="GeneID" id="85326424"/>
<evidence type="ECO:0000313" key="2">
    <source>
        <dbReference type="EMBL" id="KAK0703979.1"/>
    </source>
</evidence>
<accession>A0AA39ZUI9</accession>
<sequence>MATENTETSAEAARKRGNELYKKGNLGAAEIEYKNAAALAPDDPSPLSNLSSVKFELGQYAAASEYILKALRLAGDGDGDSDEVALRKKRTLRERLGKCYMHESRFGEAREILDELSDESLADSTRSTVDALAPWSNDVESHRKMVFDRLPRYQAHLDDVAEYYATGHDMVQPLFDEALFKSCSPKDNVSLMFCGTGDARNLFMTLLVVSVFDMQSPTKQACNDIHITILDLKPAAIARTLIFFDMLVIFAHLRSRKTPGIEDEPAIMAYLFAAQVIPAAVNKKLQAHINGLISTLETDEEVFDWLFVPESTRKQVVYVLKQWQKPLQANYYSAPVIRRTVKHRLTAQRFQRIAMYGQSLAKDTLPGFERDRKIFDELAILLPTEDFARRRDPPLVALMDEYDKTGSREVINQIRSHVDAAWVTNLTLIDFDHVESLIAYKENGLGEKVSTDEDRVPTIESDPLELVHMLPNDSQDMGVLDMVGGFFASVSYGLIQLSGRLTIEALAGEMTDTMDRIRWGCLEARSRPAGGIDPSEFPRKYDRIHMSNIPDYVGGLLTAAMYGRPLLREESTSNLRLTVLLNPPEFGSHEHFQAEYMMMHDKKRIADHFSIARIVSPHAEQPSPERDEVLSSMNLSDAGRRFMSEGYIVWEKCPVKKLSRGKDMLPRPALEKWLHALFLKTCVPYPREKWTGSPVYSPLNLTAWMRLVAHLADLCYPAHWLSGVVSALCGDTITTTASFPRRLVTSPADVDATLPAHSVRVSPWTAEFTTLLSIWSRLLPFGFVAPPRALVPPAELAEFAISFPAFEDLQLRVPHFVLLFWKSPSEKYEAPPSGTALWQILREDDEGRGWAVPLTKRNKIKAECLRIFTAVTYVAATRTASFWCRKDVVQLMRDGGWKVFFWRKDTWTQVTKGVDVKDGVVMRGLWSE</sequence>
<name>A0AA39ZUI9_9PEZI</name>
<feature type="domain" description="DUF4470" evidence="1">
    <location>
        <begin position="182"/>
        <end position="251"/>
    </location>
</feature>
<evidence type="ECO:0000313" key="3">
    <source>
        <dbReference type="Proteomes" id="UP001172101"/>
    </source>
</evidence>
<dbReference type="InterPro" id="IPR027974">
    <property type="entry name" value="DUF4470"/>
</dbReference>
<keyword evidence="3" id="KW-1185">Reference proteome</keyword>
<dbReference type="Proteomes" id="UP001172101">
    <property type="component" value="Unassembled WGS sequence"/>
</dbReference>
<proteinExistence type="predicted"/>
<dbReference type="Gene3D" id="1.25.40.10">
    <property type="entry name" value="Tetratricopeptide repeat domain"/>
    <property type="match status" value="1"/>
</dbReference>
<gene>
    <name evidence="2" type="ORF">B0T26DRAFT_733507</name>
</gene>
<dbReference type="EMBL" id="JAUIRO010000008">
    <property type="protein sequence ID" value="KAK0703979.1"/>
    <property type="molecule type" value="Genomic_DNA"/>
</dbReference>
<dbReference type="SMART" id="SM00028">
    <property type="entry name" value="TPR"/>
    <property type="match status" value="2"/>
</dbReference>
<reference evidence="2" key="1">
    <citation type="submission" date="2023-06" db="EMBL/GenBank/DDBJ databases">
        <title>Genome-scale phylogeny and comparative genomics of the fungal order Sordariales.</title>
        <authorList>
            <consortium name="Lawrence Berkeley National Laboratory"/>
            <person name="Hensen N."/>
            <person name="Bonometti L."/>
            <person name="Westerberg I."/>
            <person name="Brannstrom I.O."/>
            <person name="Guillou S."/>
            <person name="Cros-Aarteil S."/>
            <person name="Calhoun S."/>
            <person name="Haridas S."/>
            <person name="Kuo A."/>
            <person name="Mondo S."/>
            <person name="Pangilinan J."/>
            <person name="Riley R."/>
            <person name="LaButti K."/>
            <person name="Andreopoulos B."/>
            <person name="Lipzen A."/>
            <person name="Chen C."/>
            <person name="Yanf M."/>
            <person name="Daum C."/>
            <person name="Ng V."/>
            <person name="Clum A."/>
            <person name="Steindorff A."/>
            <person name="Ohm R."/>
            <person name="Martin F."/>
            <person name="Silar P."/>
            <person name="Natvig D."/>
            <person name="Lalanne C."/>
            <person name="Gautier V."/>
            <person name="Ament-velasquez S.L."/>
            <person name="Kruys A."/>
            <person name="Hutchinson M.I."/>
            <person name="Powell A.J."/>
            <person name="Barry K."/>
            <person name="Miller A.N."/>
            <person name="Grigoriev I.V."/>
            <person name="Debuchy R."/>
            <person name="Gladieux P."/>
            <person name="Thoren M.H."/>
            <person name="Johannesson H."/>
        </authorList>
    </citation>
    <scope>NUCLEOTIDE SEQUENCE</scope>
    <source>
        <strain evidence="2">SMH2392-1A</strain>
    </source>
</reference>
<protein>
    <recommendedName>
        <fullName evidence="1">DUF4470 domain-containing protein</fullName>
    </recommendedName>
</protein>
<dbReference type="Pfam" id="PF14737">
    <property type="entry name" value="DUF4470"/>
    <property type="match status" value="1"/>
</dbReference>
<dbReference type="InterPro" id="IPR019734">
    <property type="entry name" value="TPR_rpt"/>
</dbReference>
<evidence type="ECO:0000259" key="1">
    <source>
        <dbReference type="Pfam" id="PF14737"/>
    </source>
</evidence>
<dbReference type="InterPro" id="IPR011990">
    <property type="entry name" value="TPR-like_helical_dom_sf"/>
</dbReference>
<dbReference type="RefSeq" id="XP_060290838.1">
    <property type="nucleotide sequence ID" value="XM_060443154.1"/>
</dbReference>
<organism evidence="2 3">
    <name type="scientific">Lasiosphaeria miniovina</name>
    <dbReference type="NCBI Taxonomy" id="1954250"/>
    <lineage>
        <taxon>Eukaryota</taxon>
        <taxon>Fungi</taxon>
        <taxon>Dikarya</taxon>
        <taxon>Ascomycota</taxon>
        <taxon>Pezizomycotina</taxon>
        <taxon>Sordariomycetes</taxon>
        <taxon>Sordariomycetidae</taxon>
        <taxon>Sordariales</taxon>
        <taxon>Lasiosphaeriaceae</taxon>
        <taxon>Lasiosphaeria</taxon>
    </lineage>
</organism>